<dbReference type="InterPro" id="IPR000725">
    <property type="entry name" value="Olfact_rcpt"/>
</dbReference>
<dbReference type="GO" id="GO:0004930">
    <property type="term" value="F:G protein-coupled receptor activity"/>
    <property type="evidence" value="ECO:0007669"/>
    <property type="project" value="UniProtKB-KW"/>
</dbReference>
<keyword evidence="9 12" id="KW-0675">Receptor</keyword>
<evidence type="ECO:0000256" key="4">
    <source>
        <dbReference type="ARBA" id="ARBA00022606"/>
    </source>
</evidence>
<keyword evidence="4" id="KW-0716">Sensory transduction</keyword>
<evidence type="ECO:0000256" key="6">
    <source>
        <dbReference type="ARBA" id="ARBA00022989"/>
    </source>
</evidence>
<name>G5BBF2_HETGA</name>
<reference evidence="12 13" key="1">
    <citation type="journal article" date="2011" name="Nature">
        <title>Genome sequencing reveals insights into physiology and longevity of the naked mole rat.</title>
        <authorList>
            <person name="Kim E.B."/>
            <person name="Fang X."/>
            <person name="Fushan A.A."/>
            <person name="Huang Z."/>
            <person name="Lobanov A.V."/>
            <person name="Han L."/>
            <person name="Marino S.M."/>
            <person name="Sun X."/>
            <person name="Turanov A.A."/>
            <person name="Yang P."/>
            <person name="Yim S.H."/>
            <person name="Zhao X."/>
            <person name="Kasaikina M.V."/>
            <person name="Stoletzki N."/>
            <person name="Peng C."/>
            <person name="Polak P."/>
            <person name="Xiong Z."/>
            <person name="Kiezun A."/>
            <person name="Zhu Y."/>
            <person name="Chen Y."/>
            <person name="Kryukov G.V."/>
            <person name="Zhang Q."/>
            <person name="Peshkin L."/>
            <person name="Yang L."/>
            <person name="Bronson R.T."/>
            <person name="Buffenstein R."/>
            <person name="Wang B."/>
            <person name="Han C."/>
            <person name="Li Q."/>
            <person name="Chen L."/>
            <person name="Zhao W."/>
            <person name="Sunyaev S.R."/>
            <person name="Park T.J."/>
            <person name="Zhang G."/>
            <person name="Wang J."/>
            <person name="Gladyshev V.N."/>
        </authorList>
    </citation>
    <scope>NUCLEOTIDE SEQUENCE [LARGE SCALE GENOMIC DNA]</scope>
</reference>
<dbReference type="PANTHER" id="PTHR26453">
    <property type="entry name" value="OLFACTORY RECEPTOR"/>
    <property type="match status" value="1"/>
</dbReference>
<dbReference type="PRINTS" id="PR00245">
    <property type="entry name" value="OLFACTORYR"/>
</dbReference>
<keyword evidence="3" id="KW-1003">Cell membrane</keyword>
<evidence type="ECO:0000256" key="11">
    <source>
        <dbReference type="SAM" id="Phobius"/>
    </source>
</evidence>
<keyword evidence="6 11" id="KW-1133">Transmembrane helix</keyword>
<evidence type="ECO:0000256" key="9">
    <source>
        <dbReference type="ARBA" id="ARBA00023170"/>
    </source>
</evidence>
<evidence type="ECO:0000256" key="7">
    <source>
        <dbReference type="ARBA" id="ARBA00023040"/>
    </source>
</evidence>
<evidence type="ECO:0000313" key="13">
    <source>
        <dbReference type="Proteomes" id="UP000006813"/>
    </source>
</evidence>
<evidence type="ECO:0000256" key="8">
    <source>
        <dbReference type="ARBA" id="ARBA00023136"/>
    </source>
</evidence>
<evidence type="ECO:0000313" key="12">
    <source>
        <dbReference type="EMBL" id="EHB06613.1"/>
    </source>
</evidence>
<dbReference type="AlphaFoldDB" id="G5BBF2"/>
<sequence>MQSLFLGFLHNSPEEEEEEEEGMAPPANGAHTSRTINYFFCHVPSMLTLLCMDTSVYEYTVFISTILFLVFPLLGILCSYGSRKKVYSTWGSHLNMVTFYYAPFAHTYLQPKYFQSPEEDNILPVFYIFLTPMLNPVIYSLRNNEVLGALERVTQRIYSGKW</sequence>
<organism evidence="12 13">
    <name type="scientific">Heterocephalus glaber</name>
    <name type="common">Naked mole rat</name>
    <dbReference type="NCBI Taxonomy" id="10181"/>
    <lineage>
        <taxon>Eukaryota</taxon>
        <taxon>Metazoa</taxon>
        <taxon>Chordata</taxon>
        <taxon>Craniata</taxon>
        <taxon>Vertebrata</taxon>
        <taxon>Euteleostomi</taxon>
        <taxon>Mammalia</taxon>
        <taxon>Eutheria</taxon>
        <taxon>Euarchontoglires</taxon>
        <taxon>Glires</taxon>
        <taxon>Rodentia</taxon>
        <taxon>Hystricomorpha</taxon>
        <taxon>Bathyergidae</taxon>
        <taxon>Heterocephalus</taxon>
    </lineage>
</organism>
<dbReference type="GO" id="GO:0004984">
    <property type="term" value="F:olfactory receptor activity"/>
    <property type="evidence" value="ECO:0007669"/>
    <property type="project" value="InterPro"/>
</dbReference>
<evidence type="ECO:0000256" key="2">
    <source>
        <dbReference type="ARBA" id="ARBA00010663"/>
    </source>
</evidence>
<evidence type="ECO:0000256" key="10">
    <source>
        <dbReference type="ARBA" id="ARBA00023224"/>
    </source>
</evidence>
<dbReference type="FunFam" id="1.10.1220.70:FF:000001">
    <property type="entry name" value="Olfactory receptor"/>
    <property type="match status" value="1"/>
</dbReference>
<keyword evidence="10" id="KW-0807">Transducer</keyword>
<protein>
    <submittedName>
        <fullName evidence="12">Olfactory receptor 2L3</fullName>
    </submittedName>
</protein>
<dbReference type="Proteomes" id="UP000006813">
    <property type="component" value="Unassembled WGS sequence"/>
</dbReference>
<evidence type="ECO:0000256" key="3">
    <source>
        <dbReference type="ARBA" id="ARBA00022475"/>
    </source>
</evidence>
<accession>G5BBF2</accession>
<gene>
    <name evidence="12" type="ORF">GW7_09886</name>
</gene>
<dbReference type="SUPFAM" id="SSF81321">
    <property type="entry name" value="Family A G protein-coupled receptor-like"/>
    <property type="match status" value="1"/>
</dbReference>
<comment type="subcellular location">
    <subcellularLocation>
        <location evidence="1">Cell membrane</location>
        <topology evidence="1">Multi-pass membrane protein</topology>
    </subcellularLocation>
</comment>
<evidence type="ECO:0000256" key="1">
    <source>
        <dbReference type="ARBA" id="ARBA00004651"/>
    </source>
</evidence>
<proteinExistence type="inferred from homology"/>
<evidence type="ECO:0000256" key="5">
    <source>
        <dbReference type="ARBA" id="ARBA00022692"/>
    </source>
</evidence>
<keyword evidence="7" id="KW-0297">G-protein coupled receptor</keyword>
<comment type="similarity">
    <text evidence="2">Belongs to the G-protein coupled receptor 1 family.</text>
</comment>
<dbReference type="Pfam" id="PF13853">
    <property type="entry name" value="7tm_4"/>
    <property type="match status" value="1"/>
</dbReference>
<dbReference type="GO" id="GO:0005886">
    <property type="term" value="C:plasma membrane"/>
    <property type="evidence" value="ECO:0007669"/>
    <property type="project" value="UniProtKB-SubCell"/>
</dbReference>
<dbReference type="Gene3D" id="1.20.1070.10">
    <property type="entry name" value="Rhodopsin 7-helix transmembrane proteins"/>
    <property type="match status" value="1"/>
</dbReference>
<dbReference type="InParanoid" id="G5BBF2"/>
<dbReference type="EMBL" id="JH169339">
    <property type="protein sequence ID" value="EHB06613.1"/>
    <property type="molecule type" value="Genomic_DNA"/>
</dbReference>
<feature type="transmembrane region" description="Helical" evidence="11">
    <location>
        <begin position="56"/>
        <end position="78"/>
    </location>
</feature>
<keyword evidence="8 11" id="KW-0472">Membrane</keyword>
<keyword evidence="5 11" id="KW-0812">Transmembrane</keyword>